<keyword evidence="3" id="KW-0051">Antiviral defense</keyword>
<gene>
    <name evidence="6" type="primary">cas6</name>
    <name evidence="6" type="ORF">M5X19_04035</name>
</gene>
<dbReference type="PANTHER" id="PTHR36984">
    <property type="entry name" value="CRISPR-ASSOCIATED ENDORIBONUCLEASE CAS6 1"/>
    <property type="match status" value="1"/>
</dbReference>
<evidence type="ECO:0000259" key="5">
    <source>
        <dbReference type="Pfam" id="PF01881"/>
    </source>
</evidence>
<comment type="function">
    <text evidence="4">CRISPR (clustered regularly interspaced short palindromic repeat), is an adaptive immune system that provides protection against mobile genetic elements (viruses, transposable elements and conjugative plasmids). CRISPR clusters contain sequences complementary to antecedent mobile elements and target invading nucleic acids. CRISPR clusters are transcribed and processed into CRISPR RNA (crRNA).</text>
</comment>
<dbReference type="Gene3D" id="3.30.70.1890">
    <property type="match status" value="1"/>
</dbReference>
<evidence type="ECO:0000313" key="6">
    <source>
        <dbReference type="EMBL" id="MCY9692096.1"/>
    </source>
</evidence>
<dbReference type="PANTHER" id="PTHR36984:SF1">
    <property type="entry name" value="CRISPR-ASSOCIATED ENDORIBONUCLEASE CAS6 1"/>
    <property type="match status" value="1"/>
</dbReference>
<dbReference type="NCBIfam" id="TIGR01877">
    <property type="entry name" value="cas_cas6"/>
    <property type="match status" value="1"/>
</dbReference>
<name>A0ABT4G7E5_9BACL</name>
<keyword evidence="7" id="KW-1185">Reference proteome</keyword>
<dbReference type="InterPro" id="IPR045747">
    <property type="entry name" value="CRISPR-assoc_prot_Cas6_N_sf"/>
</dbReference>
<feature type="domain" description="CRISPR associated protein Cas6 C-terminal" evidence="5">
    <location>
        <begin position="125"/>
        <end position="247"/>
    </location>
</feature>
<reference evidence="6 7" key="1">
    <citation type="submission" date="2022-05" db="EMBL/GenBank/DDBJ databases">
        <title>Genome Sequencing of Bee-Associated Microbes.</title>
        <authorList>
            <person name="Dunlap C."/>
        </authorList>
    </citation>
    <scope>NUCLEOTIDE SEQUENCE [LARGE SCALE GENOMIC DNA]</scope>
    <source>
        <strain evidence="6 7">NRRL B-14421</strain>
    </source>
</reference>
<comment type="caution">
    <text evidence="6">The sequence shown here is derived from an EMBL/GenBank/DDBJ whole genome shotgun (WGS) entry which is preliminary data.</text>
</comment>
<evidence type="ECO:0000256" key="3">
    <source>
        <dbReference type="ARBA" id="ARBA00023118"/>
    </source>
</evidence>
<dbReference type="Pfam" id="PF01881">
    <property type="entry name" value="Cas_Cas6_C"/>
    <property type="match status" value="1"/>
</dbReference>
<accession>A0ABT4G7E5</accession>
<dbReference type="InterPro" id="IPR010156">
    <property type="entry name" value="CRISPR-assoc_prot_Cas6"/>
</dbReference>
<dbReference type="InterPro" id="IPR049435">
    <property type="entry name" value="Cas_Cas6_C"/>
</dbReference>
<dbReference type="Gene3D" id="3.30.70.1900">
    <property type="match status" value="1"/>
</dbReference>
<dbReference type="CDD" id="cd21140">
    <property type="entry name" value="Cas6_I-like"/>
    <property type="match status" value="1"/>
</dbReference>
<proteinExistence type="inferred from homology"/>
<dbReference type="EMBL" id="JAMDMX010000009">
    <property type="protein sequence ID" value="MCY9692096.1"/>
    <property type="molecule type" value="Genomic_DNA"/>
</dbReference>
<dbReference type="Proteomes" id="UP001527099">
    <property type="component" value="Unassembled WGS sequence"/>
</dbReference>
<sequence>MRAILSFSSPKPIRLSMHYQSTLMGLIYQHISDTEFQKFMHDEGYSHQGRIYKNFSFSRIHGKFQLNPQRKEIIFESPFSFVVCSSIDQFLHDLIRTIIQSDSLLLGSQEIRFESVHIMPAIQISSKIRIRMLSPLVNYSTLTHPNGLKHTHYYKPTEALFSSMVEENLKRKYFSRHEMDEIIHKSPFSIKMAKVIDKDKVITYFRDTVIEGWMGSYEMEGHPALLQWAYNTALGSKNSMGFGCFEIQQMKEVDK</sequence>
<evidence type="ECO:0000256" key="1">
    <source>
        <dbReference type="ARBA" id="ARBA00005937"/>
    </source>
</evidence>
<dbReference type="RefSeq" id="WP_268613723.1">
    <property type="nucleotide sequence ID" value="NZ_JAMDMX010000009.1"/>
</dbReference>
<organism evidence="6 7">
    <name type="scientific">Paenibacillus alginolyticus</name>
    <dbReference type="NCBI Taxonomy" id="59839"/>
    <lineage>
        <taxon>Bacteria</taxon>
        <taxon>Bacillati</taxon>
        <taxon>Bacillota</taxon>
        <taxon>Bacilli</taxon>
        <taxon>Bacillales</taxon>
        <taxon>Paenibacillaceae</taxon>
        <taxon>Paenibacillus</taxon>
    </lineage>
</organism>
<protein>
    <recommendedName>
        <fullName evidence="4">CRISPR-associated endoribonuclease</fullName>
    </recommendedName>
</protein>
<evidence type="ECO:0000256" key="2">
    <source>
        <dbReference type="ARBA" id="ARBA00022884"/>
    </source>
</evidence>
<comment type="similarity">
    <text evidence="1 4">Belongs to the CRISPR-associated protein Cas6/Cse3/CasE family.</text>
</comment>
<evidence type="ECO:0000313" key="7">
    <source>
        <dbReference type="Proteomes" id="UP001527099"/>
    </source>
</evidence>
<evidence type="ECO:0000256" key="4">
    <source>
        <dbReference type="PIRNR" id="PIRNR005054"/>
    </source>
</evidence>
<keyword evidence="2" id="KW-0694">RNA-binding</keyword>
<dbReference type="PIRSF" id="PIRSF005054">
    <property type="entry name" value="PF1131"/>
    <property type="match status" value="1"/>
</dbReference>